<dbReference type="Gene3D" id="3.30.60.10">
    <property type="entry name" value="Endochitinase-like"/>
    <property type="match status" value="2"/>
</dbReference>
<keyword evidence="2 3" id="KW-1015">Disulfide bond</keyword>
<keyword evidence="5" id="KW-0732">Signal</keyword>
<dbReference type="OrthoDB" id="1193027at2759"/>
<dbReference type="SMART" id="SM00270">
    <property type="entry name" value="ChtBD1"/>
    <property type="match status" value="2"/>
</dbReference>
<feature type="disulfide bond" evidence="3">
    <location>
        <begin position="141"/>
        <end position="153"/>
    </location>
</feature>
<evidence type="ECO:0000256" key="2">
    <source>
        <dbReference type="ARBA" id="ARBA00023157"/>
    </source>
</evidence>
<evidence type="ECO:0000256" key="5">
    <source>
        <dbReference type="SAM" id="SignalP"/>
    </source>
</evidence>
<feature type="disulfide bond" evidence="3">
    <location>
        <begin position="74"/>
        <end position="86"/>
    </location>
</feature>
<dbReference type="RefSeq" id="XP_045957606.1">
    <property type="nucleotide sequence ID" value="XM_046096166.1"/>
</dbReference>
<dbReference type="EMBL" id="JAGPXC010000005">
    <property type="protein sequence ID" value="KAH6653329.1"/>
    <property type="molecule type" value="Genomic_DNA"/>
</dbReference>
<dbReference type="Proteomes" id="UP000758603">
    <property type="component" value="Unassembled WGS sequence"/>
</dbReference>
<proteinExistence type="predicted"/>
<feature type="signal peptide" evidence="5">
    <location>
        <begin position="1"/>
        <end position="21"/>
    </location>
</feature>
<dbReference type="AlphaFoldDB" id="A0A9P8ZXU5"/>
<name>A0A9P8ZXU5_9PEZI</name>
<dbReference type="GeneID" id="70125059"/>
<evidence type="ECO:0000259" key="6">
    <source>
        <dbReference type="PROSITE" id="PS50941"/>
    </source>
</evidence>
<feature type="compositionally biased region" description="Pro residues" evidence="4">
    <location>
        <begin position="109"/>
        <end position="121"/>
    </location>
</feature>
<dbReference type="SUPFAM" id="SSF57016">
    <property type="entry name" value="Plant lectins/antimicrobial peptides"/>
    <property type="match status" value="2"/>
</dbReference>
<feature type="chain" id="PRO_5040291383" description="Chitin-binding type-1 domain-containing protein" evidence="5">
    <location>
        <begin position="22"/>
        <end position="170"/>
    </location>
</feature>
<feature type="disulfide bond" evidence="3">
    <location>
        <begin position="79"/>
        <end position="93"/>
    </location>
</feature>
<dbReference type="Pfam" id="PF00187">
    <property type="entry name" value="Chitin_bind_1"/>
    <property type="match status" value="2"/>
</dbReference>
<comment type="caution">
    <text evidence="7">The sequence shown here is derived from an EMBL/GenBank/DDBJ whole genome shotgun (WGS) entry which is preliminary data.</text>
</comment>
<evidence type="ECO:0000256" key="4">
    <source>
        <dbReference type="SAM" id="MobiDB-lite"/>
    </source>
</evidence>
<comment type="caution">
    <text evidence="3">Lacks conserved residue(s) required for the propagation of feature annotation.</text>
</comment>
<feature type="region of interest" description="Disordered" evidence="4">
    <location>
        <begin position="108"/>
        <end position="127"/>
    </location>
</feature>
<dbReference type="GO" id="GO:0008061">
    <property type="term" value="F:chitin binding"/>
    <property type="evidence" value="ECO:0007669"/>
    <property type="project" value="UniProtKB-UniRule"/>
</dbReference>
<feature type="disulfide bond" evidence="3">
    <location>
        <begin position="146"/>
        <end position="160"/>
    </location>
</feature>
<gene>
    <name evidence="7" type="ORF">BKA67DRAFT_314060</name>
</gene>
<dbReference type="PROSITE" id="PS50941">
    <property type="entry name" value="CHIT_BIND_I_2"/>
    <property type="match status" value="2"/>
</dbReference>
<dbReference type="InterPro" id="IPR001002">
    <property type="entry name" value="Chitin-bd_1"/>
</dbReference>
<accession>A0A9P8ZXU5</accession>
<keyword evidence="8" id="KW-1185">Reference proteome</keyword>
<organism evidence="7 8">
    <name type="scientific">Truncatella angustata</name>
    <dbReference type="NCBI Taxonomy" id="152316"/>
    <lineage>
        <taxon>Eukaryota</taxon>
        <taxon>Fungi</taxon>
        <taxon>Dikarya</taxon>
        <taxon>Ascomycota</taxon>
        <taxon>Pezizomycotina</taxon>
        <taxon>Sordariomycetes</taxon>
        <taxon>Xylariomycetidae</taxon>
        <taxon>Amphisphaeriales</taxon>
        <taxon>Sporocadaceae</taxon>
        <taxon>Truncatella</taxon>
    </lineage>
</organism>
<evidence type="ECO:0000256" key="1">
    <source>
        <dbReference type="ARBA" id="ARBA00022669"/>
    </source>
</evidence>
<evidence type="ECO:0000313" key="8">
    <source>
        <dbReference type="Proteomes" id="UP000758603"/>
    </source>
</evidence>
<keyword evidence="1 3" id="KW-0147">Chitin-binding</keyword>
<feature type="domain" description="Chitin-binding type-1" evidence="6">
    <location>
        <begin position="128"/>
        <end position="170"/>
    </location>
</feature>
<dbReference type="PANTHER" id="PTHR47849">
    <property type="entry name" value="CHITIN-BINDING LECTIN 1"/>
    <property type="match status" value="1"/>
</dbReference>
<dbReference type="PANTHER" id="PTHR47849:SF8">
    <property type="entry name" value="LECTIN"/>
    <property type="match status" value="1"/>
</dbReference>
<evidence type="ECO:0000256" key="3">
    <source>
        <dbReference type="PROSITE-ProRule" id="PRU00261"/>
    </source>
</evidence>
<dbReference type="InterPro" id="IPR036861">
    <property type="entry name" value="Endochitinase-like_sf"/>
</dbReference>
<feature type="domain" description="Chitin-binding type-1" evidence="6">
    <location>
        <begin position="61"/>
        <end position="106"/>
    </location>
</feature>
<evidence type="ECO:0000313" key="7">
    <source>
        <dbReference type="EMBL" id="KAH6653329.1"/>
    </source>
</evidence>
<reference evidence="7" key="1">
    <citation type="journal article" date="2021" name="Nat. Commun.">
        <title>Genetic determinants of endophytism in the Arabidopsis root mycobiome.</title>
        <authorList>
            <person name="Mesny F."/>
            <person name="Miyauchi S."/>
            <person name="Thiergart T."/>
            <person name="Pickel B."/>
            <person name="Atanasova L."/>
            <person name="Karlsson M."/>
            <person name="Huettel B."/>
            <person name="Barry K.W."/>
            <person name="Haridas S."/>
            <person name="Chen C."/>
            <person name="Bauer D."/>
            <person name="Andreopoulos W."/>
            <person name="Pangilinan J."/>
            <person name="LaButti K."/>
            <person name="Riley R."/>
            <person name="Lipzen A."/>
            <person name="Clum A."/>
            <person name="Drula E."/>
            <person name="Henrissat B."/>
            <person name="Kohler A."/>
            <person name="Grigoriev I.V."/>
            <person name="Martin F.M."/>
            <person name="Hacquard S."/>
        </authorList>
    </citation>
    <scope>NUCLEOTIDE SEQUENCE</scope>
    <source>
        <strain evidence="7">MPI-SDFR-AT-0073</strain>
    </source>
</reference>
<protein>
    <recommendedName>
        <fullName evidence="6">Chitin-binding type-1 domain-containing protein</fullName>
    </recommendedName>
</protein>
<sequence length="170" mass="17219">MLFSSLIRFAISSSMLTVSLAAVLPEKGLIVERGHDSENGTLDLGTRACQYGCAPHTPTPDGSCGPTSAGYYTCRAGDCCSKWGWCGATDAHCGAGCNIEFGTCGSSSPAPPPLPPSPQPPAGKISPNGSCGPGSTGQYSCPAGNCCSSWGWCGATPTHCTNCQKGFGQC</sequence>